<gene>
    <name evidence="1" type="ORF">DASB73_020840</name>
</gene>
<keyword evidence="2" id="KW-1185">Reference proteome</keyword>
<dbReference type="EMBL" id="BTGC01000003">
    <property type="protein sequence ID" value="GMM51126.1"/>
    <property type="molecule type" value="Genomic_DNA"/>
</dbReference>
<organism evidence="1 2">
    <name type="scientific">Starmerella bacillaris</name>
    <name type="common">Yeast</name>
    <name type="synonym">Candida zemplinina</name>
    <dbReference type="NCBI Taxonomy" id="1247836"/>
    <lineage>
        <taxon>Eukaryota</taxon>
        <taxon>Fungi</taxon>
        <taxon>Dikarya</taxon>
        <taxon>Ascomycota</taxon>
        <taxon>Saccharomycotina</taxon>
        <taxon>Dipodascomycetes</taxon>
        <taxon>Dipodascales</taxon>
        <taxon>Trichomonascaceae</taxon>
        <taxon>Starmerella</taxon>
    </lineage>
</organism>
<reference evidence="1 2" key="1">
    <citation type="journal article" date="2023" name="Elife">
        <title>Identification of key yeast species and microbe-microbe interactions impacting larval growth of Drosophila in the wild.</title>
        <authorList>
            <person name="Mure A."/>
            <person name="Sugiura Y."/>
            <person name="Maeda R."/>
            <person name="Honda K."/>
            <person name="Sakurai N."/>
            <person name="Takahashi Y."/>
            <person name="Watada M."/>
            <person name="Katoh T."/>
            <person name="Gotoh A."/>
            <person name="Gotoh Y."/>
            <person name="Taniguchi I."/>
            <person name="Nakamura K."/>
            <person name="Hayashi T."/>
            <person name="Katayama T."/>
            <person name="Uemura T."/>
            <person name="Hattori Y."/>
        </authorList>
    </citation>
    <scope>NUCLEOTIDE SEQUENCE [LARGE SCALE GENOMIC DNA]</scope>
    <source>
        <strain evidence="1 2">SB-73</strain>
    </source>
</reference>
<comment type="caution">
    <text evidence="1">The sequence shown here is derived from an EMBL/GenBank/DDBJ whole genome shotgun (WGS) entry which is preliminary data.</text>
</comment>
<evidence type="ECO:0000313" key="2">
    <source>
        <dbReference type="Proteomes" id="UP001362899"/>
    </source>
</evidence>
<dbReference type="Pfam" id="PF05518">
    <property type="entry name" value="Totivirus_coat"/>
    <property type="match status" value="1"/>
</dbReference>
<evidence type="ECO:0000313" key="1">
    <source>
        <dbReference type="EMBL" id="GMM51126.1"/>
    </source>
</evidence>
<proteinExistence type="predicted"/>
<accession>A0AAV5RIZ9</accession>
<sequence length="584" mass="65854">MTSQDDVDQKLARQEAIRAHLQANKDLSDSINKPLVLNADSPSKYNEKIANIYCGPWKCLIGLIQPCFAMKKMDSDECRKYSYVLSAIKDSSMGQFCKEGKHYVKRDDNGFPSQPRKTMIHESILSEKYRKSTLSSTWTADMIQKLQGITNFNKTDISGVIYRLSAALGFYANHGMLDCQQIRGDNIRSINEGSCLTKDYGCGIVLPTNVIPPGDYHTFIVIAAAANYYGTCVYSDFNHLLTYEHMESSTKGLKCANACYKALHILITIQSVHGKCSDGVLAMVRGIHGVVSVLDDHTKMDSSIREIIIYGEYSPPYGIISVPDFHFDLADLCKYEDAVLFVDSIALLTAALTAIASPKHTNFSISEVNKDDPENSSKRKLEMKKGWHHCFSLFDSRYMQLLSIYFGENGTNTFSSSGSLMKSFNSMSPQLYHLSDEESTILGYYWIEPTGVLPFQDSFSSYGEFDVLCYPSISKTHPAPLMNINVDGKCYITDTTKSKTPLLAFIRMQAEDNVCFEVNHNNRLKRYKQDEYSLPIFRYHQPDKSIVVCMEPSNSEKYKSKNKYGLEIEMHVSFCRFIGVGSIQ</sequence>
<dbReference type="AlphaFoldDB" id="A0AAV5RIZ9"/>
<dbReference type="Proteomes" id="UP001362899">
    <property type="component" value="Unassembled WGS sequence"/>
</dbReference>
<dbReference type="InterPro" id="IPR008871">
    <property type="entry name" value="Totivirus_coat"/>
</dbReference>
<name>A0AAV5RIZ9_STABA</name>
<protein>
    <submittedName>
        <fullName evidence="1">Uncharacterized protein</fullName>
    </submittedName>
</protein>